<evidence type="ECO:0000313" key="2">
    <source>
        <dbReference type="Proteomes" id="UP000308600"/>
    </source>
</evidence>
<dbReference type="EMBL" id="ML208350">
    <property type="protein sequence ID" value="TFK68488.1"/>
    <property type="molecule type" value="Genomic_DNA"/>
</dbReference>
<sequence>MHCGGGGMVVEEGFMRLRVRFTCVYNLPLDSFTAIRLSRLESSLLRVSCSIRILNSGTSLSIVPMQNTELSLNHHRPTNTAFQNFERSLSRTLALPAPSRYSPTPPRFSRQLDIQLVVDGGWAWLLVRRTPRLAQSQPLSAYIAYKRGDDRRHHASGRREAQLRGKFIFTH</sequence>
<name>A0ACD3ARZ1_9AGAR</name>
<gene>
    <name evidence="1" type="ORF">BDN72DRAFT_676134</name>
</gene>
<evidence type="ECO:0000313" key="1">
    <source>
        <dbReference type="EMBL" id="TFK68488.1"/>
    </source>
</evidence>
<keyword evidence="2" id="KW-1185">Reference proteome</keyword>
<proteinExistence type="predicted"/>
<accession>A0ACD3ARZ1</accession>
<organism evidence="1 2">
    <name type="scientific">Pluteus cervinus</name>
    <dbReference type="NCBI Taxonomy" id="181527"/>
    <lineage>
        <taxon>Eukaryota</taxon>
        <taxon>Fungi</taxon>
        <taxon>Dikarya</taxon>
        <taxon>Basidiomycota</taxon>
        <taxon>Agaricomycotina</taxon>
        <taxon>Agaricomycetes</taxon>
        <taxon>Agaricomycetidae</taxon>
        <taxon>Agaricales</taxon>
        <taxon>Pluteineae</taxon>
        <taxon>Pluteaceae</taxon>
        <taxon>Pluteus</taxon>
    </lineage>
</organism>
<dbReference type="Proteomes" id="UP000308600">
    <property type="component" value="Unassembled WGS sequence"/>
</dbReference>
<reference evidence="1 2" key="1">
    <citation type="journal article" date="2019" name="Nat. Ecol. Evol.">
        <title>Megaphylogeny resolves global patterns of mushroom evolution.</title>
        <authorList>
            <person name="Varga T."/>
            <person name="Krizsan K."/>
            <person name="Foldi C."/>
            <person name="Dima B."/>
            <person name="Sanchez-Garcia M."/>
            <person name="Sanchez-Ramirez S."/>
            <person name="Szollosi G.J."/>
            <person name="Szarkandi J.G."/>
            <person name="Papp V."/>
            <person name="Albert L."/>
            <person name="Andreopoulos W."/>
            <person name="Angelini C."/>
            <person name="Antonin V."/>
            <person name="Barry K.W."/>
            <person name="Bougher N.L."/>
            <person name="Buchanan P."/>
            <person name="Buyck B."/>
            <person name="Bense V."/>
            <person name="Catcheside P."/>
            <person name="Chovatia M."/>
            <person name="Cooper J."/>
            <person name="Damon W."/>
            <person name="Desjardin D."/>
            <person name="Finy P."/>
            <person name="Geml J."/>
            <person name="Haridas S."/>
            <person name="Hughes K."/>
            <person name="Justo A."/>
            <person name="Karasinski D."/>
            <person name="Kautmanova I."/>
            <person name="Kiss B."/>
            <person name="Kocsube S."/>
            <person name="Kotiranta H."/>
            <person name="LaButti K.M."/>
            <person name="Lechner B.E."/>
            <person name="Liimatainen K."/>
            <person name="Lipzen A."/>
            <person name="Lukacs Z."/>
            <person name="Mihaltcheva S."/>
            <person name="Morgado L.N."/>
            <person name="Niskanen T."/>
            <person name="Noordeloos M.E."/>
            <person name="Ohm R.A."/>
            <person name="Ortiz-Santana B."/>
            <person name="Ovrebo C."/>
            <person name="Racz N."/>
            <person name="Riley R."/>
            <person name="Savchenko A."/>
            <person name="Shiryaev A."/>
            <person name="Soop K."/>
            <person name="Spirin V."/>
            <person name="Szebenyi C."/>
            <person name="Tomsovsky M."/>
            <person name="Tulloss R.E."/>
            <person name="Uehling J."/>
            <person name="Grigoriev I.V."/>
            <person name="Vagvolgyi C."/>
            <person name="Papp T."/>
            <person name="Martin F.M."/>
            <person name="Miettinen O."/>
            <person name="Hibbett D.S."/>
            <person name="Nagy L.G."/>
        </authorList>
    </citation>
    <scope>NUCLEOTIDE SEQUENCE [LARGE SCALE GENOMIC DNA]</scope>
    <source>
        <strain evidence="1 2">NL-1719</strain>
    </source>
</reference>
<protein>
    <submittedName>
        <fullName evidence="1">Uncharacterized protein</fullName>
    </submittedName>
</protein>